<dbReference type="GO" id="GO:0005886">
    <property type="term" value="C:plasma membrane"/>
    <property type="evidence" value="ECO:0007669"/>
    <property type="project" value="TreeGrafter"/>
</dbReference>
<evidence type="ECO:0000256" key="1">
    <source>
        <dbReference type="ARBA" id="ARBA00004167"/>
    </source>
</evidence>
<dbReference type="PANTHER" id="PTHR31415:SF179">
    <property type="entry name" value="LATE EMBRYOGENESIS ABUNDANT PROTEIN, LEA_2 SUBGROUP"/>
    <property type="match status" value="1"/>
</dbReference>
<accession>A0AAD8KNQ5</accession>
<organism evidence="7 8">
    <name type="scientific">Tagetes erecta</name>
    <name type="common">African marigold</name>
    <dbReference type="NCBI Taxonomy" id="13708"/>
    <lineage>
        <taxon>Eukaryota</taxon>
        <taxon>Viridiplantae</taxon>
        <taxon>Streptophyta</taxon>
        <taxon>Embryophyta</taxon>
        <taxon>Tracheophyta</taxon>
        <taxon>Spermatophyta</taxon>
        <taxon>Magnoliopsida</taxon>
        <taxon>eudicotyledons</taxon>
        <taxon>Gunneridae</taxon>
        <taxon>Pentapetalae</taxon>
        <taxon>asterids</taxon>
        <taxon>campanulids</taxon>
        <taxon>Asterales</taxon>
        <taxon>Asteraceae</taxon>
        <taxon>Asteroideae</taxon>
        <taxon>Heliantheae alliance</taxon>
        <taxon>Tageteae</taxon>
        <taxon>Tagetes</taxon>
    </lineage>
</organism>
<evidence type="ECO:0000256" key="5">
    <source>
        <dbReference type="SAM" id="Phobius"/>
    </source>
</evidence>
<sequence length="227" mass="26425">MSPSPAQLKSYHHPGRRSNTAATCNPITCCCSCIFNCIINLICQIIITVAIIITITVLIFCFIFHPNVPKFYVDDVTLTQFTLSPNNTLFYNLKINMTFRNPNRRLGIYYEQIEVNGLYHGQRFLISEIEGFYLGNKEENNVSLVVDGEQLVVNGGVKSKYESEKNDDDVYEIELKLRLKMRFKVLWVETPKFKPRFDCELKVPLSRVSNARFERTKCGIDWYKRIW</sequence>
<dbReference type="GO" id="GO:0098542">
    <property type="term" value="P:defense response to other organism"/>
    <property type="evidence" value="ECO:0007669"/>
    <property type="project" value="InterPro"/>
</dbReference>
<dbReference type="Proteomes" id="UP001229421">
    <property type="component" value="Unassembled WGS sequence"/>
</dbReference>
<keyword evidence="8" id="KW-1185">Reference proteome</keyword>
<evidence type="ECO:0000256" key="2">
    <source>
        <dbReference type="ARBA" id="ARBA00022692"/>
    </source>
</evidence>
<name>A0AAD8KNQ5_TARER</name>
<dbReference type="AlphaFoldDB" id="A0AAD8KNQ5"/>
<protein>
    <recommendedName>
        <fullName evidence="6">Late embryogenesis abundant protein LEA-2 subgroup domain-containing protein</fullName>
    </recommendedName>
</protein>
<feature type="domain" description="Late embryogenesis abundant protein LEA-2 subgroup" evidence="6">
    <location>
        <begin position="98"/>
        <end position="190"/>
    </location>
</feature>
<gene>
    <name evidence="7" type="ORF">QVD17_14862</name>
</gene>
<dbReference type="Pfam" id="PF03168">
    <property type="entry name" value="LEA_2"/>
    <property type="match status" value="1"/>
</dbReference>
<comment type="subcellular location">
    <subcellularLocation>
        <location evidence="1">Membrane</location>
        <topology evidence="1">Single-pass membrane protein</topology>
    </subcellularLocation>
</comment>
<keyword evidence="2 5" id="KW-0812">Transmembrane</keyword>
<dbReference type="EMBL" id="JAUHHV010000004">
    <property type="protein sequence ID" value="KAK1426193.1"/>
    <property type="molecule type" value="Genomic_DNA"/>
</dbReference>
<dbReference type="GO" id="GO:0009506">
    <property type="term" value="C:plasmodesma"/>
    <property type="evidence" value="ECO:0007669"/>
    <property type="project" value="TreeGrafter"/>
</dbReference>
<evidence type="ECO:0000313" key="7">
    <source>
        <dbReference type="EMBL" id="KAK1426193.1"/>
    </source>
</evidence>
<reference evidence="7" key="1">
    <citation type="journal article" date="2023" name="bioRxiv">
        <title>Improved chromosome-level genome assembly for marigold (Tagetes erecta).</title>
        <authorList>
            <person name="Jiang F."/>
            <person name="Yuan L."/>
            <person name="Wang S."/>
            <person name="Wang H."/>
            <person name="Xu D."/>
            <person name="Wang A."/>
            <person name="Fan W."/>
        </authorList>
    </citation>
    <scope>NUCLEOTIDE SEQUENCE</scope>
    <source>
        <strain evidence="7">WSJ</strain>
        <tissue evidence="7">Leaf</tissue>
    </source>
</reference>
<evidence type="ECO:0000313" key="8">
    <source>
        <dbReference type="Proteomes" id="UP001229421"/>
    </source>
</evidence>
<keyword evidence="4 5" id="KW-0472">Membrane</keyword>
<comment type="caution">
    <text evidence="7">The sequence shown here is derived from an EMBL/GenBank/DDBJ whole genome shotgun (WGS) entry which is preliminary data.</text>
</comment>
<evidence type="ECO:0000256" key="3">
    <source>
        <dbReference type="ARBA" id="ARBA00022989"/>
    </source>
</evidence>
<dbReference type="PANTHER" id="PTHR31415">
    <property type="entry name" value="OS05G0367900 PROTEIN"/>
    <property type="match status" value="1"/>
</dbReference>
<proteinExistence type="predicted"/>
<keyword evidence="3 5" id="KW-1133">Transmembrane helix</keyword>
<dbReference type="InterPro" id="IPR004864">
    <property type="entry name" value="LEA_2"/>
</dbReference>
<evidence type="ECO:0000256" key="4">
    <source>
        <dbReference type="ARBA" id="ARBA00023136"/>
    </source>
</evidence>
<dbReference type="InterPro" id="IPR044839">
    <property type="entry name" value="NDR1-like"/>
</dbReference>
<feature type="transmembrane region" description="Helical" evidence="5">
    <location>
        <begin position="38"/>
        <end position="64"/>
    </location>
</feature>
<evidence type="ECO:0000259" key="6">
    <source>
        <dbReference type="Pfam" id="PF03168"/>
    </source>
</evidence>